<comment type="caution">
    <text evidence="3">The sequence shown here is derived from an EMBL/GenBank/DDBJ whole genome shotgun (WGS) entry which is preliminary data.</text>
</comment>
<dbReference type="EMBL" id="JBHSMR010000012">
    <property type="protein sequence ID" value="MFC5477985.1"/>
    <property type="molecule type" value="Genomic_DNA"/>
</dbReference>
<protein>
    <submittedName>
        <fullName evidence="3">Class I SAM-dependent methyltransferase</fullName>
    </submittedName>
</protein>
<dbReference type="PANTHER" id="PTHR43861">
    <property type="entry name" value="TRANS-ACONITATE 2-METHYLTRANSFERASE-RELATED"/>
    <property type="match status" value="1"/>
</dbReference>
<dbReference type="GO" id="GO:0032259">
    <property type="term" value="P:methylation"/>
    <property type="evidence" value="ECO:0007669"/>
    <property type="project" value="UniProtKB-KW"/>
</dbReference>
<dbReference type="CDD" id="cd02440">
    <property type="entry name" value="AdoMet_MTases"/>
    <property type="match status" value="1"/>
</dbReference>
<feature type="domain" description="Methyltransferase" evidence="2">
    <location>
        <begin position="46"/>
        <end position="136"/>
    </location>
</feature>
<dbReference type="SUPFAM" id="SSF53335">
    <property type="entry name" value="S-adenosyl-L-methionine-dependent methyltransferases"/>
    <property type="match status" value="1"/>
</dbReference>
<proteinExistence type="predicted"/>
<accession>A0ABW0MK58</accession>
<name>A0ABW0MK58_9BURK</name>
<evidence type="ECO:0000259" key="2">
    <source>
        <dbReference type="Pfam" id="PF13649"/>
    </source>
</evidence>
<keyword evidence="1" id="KW-0808">Transferase</keyword>
<organism evidence="3 4">
    <name type="scientific">Massilia suwonensis</name>
    <dbReference type="NCBI Taxonomy" id="648895"/>
    <lineage>
        <taxon>Bacteria</taxon>
        <taxon>Pseudomonadati</taxon>
        <taxon>Pseudomonadota</taxon>
        <taxon>Betaproteobacteria</taxon>
        <taxon>Burkholderiales</taxon>
        <taxon>Oxalobacteraceae</taxon>
        <taxon>Telluria group</taxon>
        <taxon>Massilia</taxon>
    </lineage>
</organism>
<evidence type="ECO:0000313" key="3">
    <source>
        <dbReference type="EMBL" id="MFC5477985.1"/>
    </source>
</evidence>
<evidence type="ECO:0000256" key="1">
    <source>
        <dbReference type="ARBA" id="ARBA00022679"/>
    </source>
</evidence>
<dbReference type="InterPro" id="IPR029063">
    <property type="entry name" value="SAM-dependent_MTases_sf"/>
</dbReference>
<dbReference type="Gene3D" id="3.40.50.150">
    <property type="entry name" value="Vaccinia Virus protein VP39"/>
    <property type="match status" value="1"/>
</dbReference>
<dbReference type="GO" id="GO:0008168">
    <property type="term" value="F:methyltransferase activity"/>
    <property type="evidence" value="ECO:0007669"/>
    <property type="project" value="UniProtKB-KW"/>
</dbReference>
<dbReference type="Pfam" id="PF13649">
    <property type="entry name" value="Methyltransf_25"/>
    <property type="match status" value="1"/>
</dbReference>
<gene>
    <name evidence="3" type="ORF">ACFPQ5_07290</name>
</gene>
<dbReference type="Proteomes" id="UP001596101">
    <property type="component" value="Unassembled WGS sequence"/>
</dbReference>
<reference evidence="4" key="1">
    <citation type="journal article" date="2019" name="Int. J. Syst. Evol. Microbiol.">
        <title>The Global Catalogue of Microorganisms (GCM) 10K type strain sequencing project: providing services to taxonomists for standard genome sequencing and annotation.</title>
        <authorList>
            <consortium name="The Broad Institute Genomics Platform"/>
            <consortium name="The Broad Institute Genome Sequencing Center for Infectious Disease"/>
            <person name="Wu L."/>
            <person name="Ma J."/>
        </authorList>
    </citation>
    <scope>NUCLEOTIDE SEQUENCE [LARGE SCALE GENOMIC DNA]</scope>
    <source>
        <strain evidence="4">CCUG 43111</strain>
    </source>
</reference>
<evidence type="ECO:0000313" key="4">
    <source>
        <dbReference type="Proteomes" id="UP001596101"/>
    </source>
</evidence>
<keyword evidence="3" id="KW-0489">Methyltransferase</keyword>
<dbReference type="RefSeq" id="WP_379752873.1">
    <property type="nucleotide sequence ID" value="NZ_JBHSMR010000012.1"/>
</dbReference>
<sequence>MNKYADDIAGSYDRIAAWFDDKRTRTLIEKPYLDYLTQALKPGAAILDLGCGTGEPILRYLLERQFDVTGVDASAAMIAIARQRFPDTRLLVGDMRALQPGQTFDAVIAWHSLFHLPYDDQRAMFAVFAQLLNPGGLLMFTSGSAYGEVWSDNGGEALYHASLDADEYRALLEGQGFRVIRHAADDAACGGATVWIAQYRTGDHHETPTRL</sequence>
<keyword evidence="4" id="KW-1185">Reference proteome</keyword>
<dbReference type="InterPro" id="IPR041698">
    <property type="entry name" value="Methyltransf_25"/>
</dbReference>